<accession>A0A1J7JM76</accession>
<name>A0A1J7JM76_9PEZI</name>
<organism evidence="1 2">
    <name type="scientific">Coniochaeta ligniaria NRRL 30616</name>
    <dbReference type="NCBI Taxonomy" id="1408157"/>
    <lineage>
        <taxon>Eukaryota</taxon>
        <taxon>Fungi</taxon>
        <taxon>Dikarya</taxon>
        <taxon>Ascomycota</taxon>
        <taxon>Pezizomycotina</taxon>
        <taxon>Sordariomycetes</taxon>
        <taxon>Sordariomycetidae</taxon>
        <taxon>Coniochaetales</taxon>
        <taxon>Coniochaetaceae</taxon>
        <taxon>Coniochaeta</taxon>
    </lineage>
</organism>
<protein>
    <submittedName>
        <fullName evidence="1">Uncharacterized protein</fullName>
    </submittedName>
</protein>
<dbReference type="Proteomes" id="UP000182658">
    <property type="component" value="Unassembled WGS sequence"/>
</dbReference>
<proteinExistence type="predicted"/>
<reference evidence="1 2" key="1">
    <citation type="submission" date="2016-10" db="EMBL/GenBank/DDBJ databases">
        <title>Draft genome sequence of Coniochaeta ligniaria NRRL30616, a lignocellulolytic fungus for bioabatement of inhibitors in plant biomass hydrolysates.</title>
        <authorList>
            <consortium name="DOE Joint Genome Institute"/>
            <person name="Jimenez D.J."/>
            <person name="Hector R.E."/>
            <person name="Riley R."/>
            <person name="Sun H."/>
            <person name="Grigoriev I.V."/>
            <person name="Van Elsas J.D."/>
            <person name="Nichols N.N."/>
        </authorList>
    </citation>
    <scope>NUCLEOTIDE SEQUENCE [LARGE SCALE GENOMIC DNA]</scope>
    <source>
        <strain evidence="1 2">NRRL 30616</strain>
    </source>
</reference>
<sequence>MIIPRCETFTCGSHHSIGAKRGGYFGAAIDAYSRGLTVIPTLSLVLIHPRNTPLATSTMIESARQRPKKWPMQMKKHIHFVNLTEARKQGCPADGQANLPNKCPVCIEKKSTVGRQSPTCSETPAAEPLGLSQLGDAIRTPSAARSGTVNSWLATFLSKGERTSKVTLQLAVDTLHIMLQSEHNYRQRIHIQNTATVSRYTDMAMNHRDDVTCLSSRYLTQSSICFCRGSSKPSLPSTYSHR</sequence>
<dbReference type="EMBL" id="KV875096">
    <property type="protein sequence ID" value="OIW30976.1"/>
    <property type="molecule type" value="Genomic_DNA"/>
</dbReference>
<keyword evidence="2" id="KW-1185">Reference proteome</keyword>
<evidence type="ECO:0000313" key="2">
    <source>
        <dbReference type="Proteomes" id="UP000182658"/>
    </source>
</evidence>
<dbReference type="AlphaFoldDB" id="A0A1J7JM76"/>
<gene>
    <name evidence="1" type="ORF">CONLIGDRAFT_643012</name>
</gene>
<evidence type="ECO:0000313" key="1">
    <source>
        <dbReference type="EMBL" id="OIW30976.1"/>
    </source>
</evidence>
<dbReference type="InParanoid" id="A0A1J7JM76"/>